<keyword evidence="3" id="KW-0143">Chaperone</keyword>
<dbReference type="EMBL" id="JXCY01000006">
    <property type="protein sequence ID" value="KOY76193.1"/>
    <property type="molecule type" value="Genomic_DNA"/>
</dbReference>
<evidence type="ECO:0000313" key="11">
    <source>
        <dbReference type="Proteomes" id="UP000186588"/>
    </source>
</evidence>
<name>A0A087EQ40_9LACO</name>
<evidence type="ECO:0000313" key="9">
    <source>
        <dbReference type="Proteomes" id="UP000050269"/>
    </source>
</evidence>
<comment type="subunit">
    <text evidence="3">Forms a complex with KhpB.</text>
</comment>
<keyword evidence="1 3" id="KW-0963">Cytoplasm</keyword>
<protein>
    <recommendedName>
        <fullName evidence="3">RNA-binding protein KhpA</fullName>
    </recommendedName>
    <alternativeName>
        <fullName evidence="3">KH-domain protein A</fullName>
    </alternativeName>
</protein>
<keyword evidence="3" id="KW-0133">Cell shape</keyword>
<dbReference type="STRING" id="148814.APS55_06610"/>
<dbReference type="Proteomes" id="UP000186588">
    <property type="component" value="Unassembled WGS sequence"/>
</dbReference>
<evidence type="ECO:0000256" key="1">
    <source>
        <dbReference type="ARBA" id="ARBA00022490"/>
    </source>
</evidence>
<evidence type="ECO:0000256" key="2">
    <source>
        <dbReference type="ARBA" id="ARBA00022884"/>
    </source>
</evidence>
<comment type="subcellular location">
    <subcellularLocation>
        <location evidence="3">Cytoplasm</location>
    </subcellularLocation>
</comment>
<dbReference type="GO" id="GO:0009252">
    <property type="term" value="P:peptidoglycan biosynthetic process"/>
    <property type="evidence" value="ECO:0007669"/>
    <property type="project" value="UniProtKB-UniRule"/>
</dbReference>
<keyword evidence="8" id="KW-1185">Reference proteome</keyword>
<gene>
    <name evidence="3" type="primary">khpA</name>
    <name evidence="4" type="ORF">APS55_06610</name>
    <name evidence="5" type="ORF">FF306_01385</name>
    <name evidence="6" type="ORF">RZ71_06410</name>
    <name evidence="7" type="ORF">RZ78_11580</name>
</gene>
<reference evidence="4 10" key="3">
    <citation type="journal article" date="2016" name="PeerJ">
        <title>Genome sequencing and analysis of the first complete genome of Lactobacillus kunkeei strain MP2, an Apis mellifera gut isolate.</title>
        <authorList>
            <person name="Asenjo F."/>
            <person name="Olmos A."/>
            <person name="Henriquez-Piskulich P."/>
            <person name="Polanco V."/>
            <person name="Aldea P."/>
            <person name="Ugalde J.A."/>
            <person name="Trombert A.N."/>
        </authorList>
    </citation>
    <scope>NUCLEOTIDE SEQUENCE [LARGE SCALE GENOMIC DNA]</scope>
    <source>
        <strain evidence="4 10">MP2</strain>
    </source>
</reference>
<dbReference type="CDD" id="cd22533">
    <property type="entry name" value="KH-II_YlqC-like"/>
    <property type="match status" value="1"/>
</dbReference>
<sequence>MTNFDELIKKIVKPLVEYPEDVAIDHSESDRFYEYHLVTNPADVGRIIGKKGHVAQTIRTIVYSARVSGDKRVRLIIDDSKNKNS</sequence>
<dbReference type="GO" id="GO:0003723">
    <property type="term" value="F:RNA binding"/>
    <property type="evidence" value="ECO:0007669"/>
    <property type="project" value="UniProtKB-UniRule"/>
</dbReference>
<dbReference type="EMBL" id="CP012920">
    <property type="protein sequence ID" value="ALJ31899.1"/>
    <property type="molecule type" value="Genomic_DNA"/>
</dbReference>
<dbReference type="Gene3D" id="3.30.300.20">
    <property type="match status" value="1"/>
</dbReference>
<dbReference type="EMBL" id="BDDX01000016">
    <property type="protein sequence ID" value="GAT91264.1"/>
    <property type="molecule type" value="Genomic_DNA"/>
</dbReference>
<dbReference type="Proteomes" id="UP000037778">
    <property type="component" value="Unassembled WGS sequence"/>
</dbReference>
<evidence type="ECO:0000313" key="4">
    <source>
        <dbReference type="EMBL" id="ALJ31899.1"/>
    </source>
</evidence>
<comment type="similarity">
    <text evidence="3">Belongs to the KhpA RNA-binding protein family.</text>
</comment>
<evidence type="ECO:0000313" key="7">
    <source>
        <dbReference type="EMBL" id="KPN82048.1"/>
    </source>
</evidence>
<keyword evidence="2 3" id="KW-0694">RNA-binding</keyword>
<comment type="function">
    <text evidence="3">A probable RNA chaperone. Forms a complex with KhpB which binds to cellular RNA and controls its expression. Plays a role in peptidoglycan (PG) homeostasis and cell length regulation.</text>
</comment>
<dbReference type="Pfam" id="PF13083">
    <property type="entry name" value="KH_KhpA-B"/>
    <property type="match status" value="1"/>
</dbReference>
<dbReference type="GO" id="GO:0005737">
    <property type="term" value="C:cytoplasm"/>
    <property type="evidence" value="ECO:0007669"/>
    <property type="project" value="UniProtKB-SubCell"/>
</dbReference>
<dbReference type="Proteomes" id="UP000050269">
    <property type="component" value="Unassembled WGS sequence"/>
</dbReference>
<evidence type="ECO:0000313" key="8">
    <source>
        <dbReference type="Proteomes" id="UP000037778"/>
    </source>
</evidence>
<dbReference type="AlphaFoldDB" id="A0A087EQ40"/>
<evidence type="ECO:0000313" key="5">
    <source>
        <dbReference type="EMBL" id="GAT91264.1"/>
    </source>
</evidence>
<dbReference type="Proteomes" id="UP000067203">
    <property type="component" value="Chromosome"/>
</dbReference>
<organism evidence="6 8">
    <name type="scientific">Apilactobacillus kunkeei</name>
    <dbReference type="NCBI Taxonomy" id="148814"/>
    <lineage>
        <taxon>Bacteria</taxon>
        <taxon>Bacillati</taxon>
        <taxon>Bacillota</taxon>
        <taxon>Bacilli</taxon>
        <taxon>Lactobacillales</taxon>
        <taxon>Lactobacillaceae</taxon>
        <taxon>Apilactobacillus</taxon>
    </lineage>
</organism>
<accession>A0A087EQ40</accession>
<dbReference type="eggNOG" id="COG1837">
    <property type="taxonomic scope" value="Bacteria"/>
</dbReference>
<dbReference type="PATRIC" id="fig|148814.10.peg.708"/>
<evidence type="ECO:0000313" key="10">
    <source>
        <dbReference type="Proteomes" id="UP000067203"/>
    </source>
</evidence>
<dbReference type="OrthoDB" id="9812389at2"/>
<keyword evidence="3" id="KW-0961">Cell wall biogenesis/degradation</keyword>
<dbReference type="GO" id="GO:0071555">
    <property type="term" value="P:cell wall organization"/>
    <property type="evidence" value="ECO:0007669"/>
    <property type="project" value="UniProtKB-KW"/>
</dbReference>
<dbReference type="InterPro" id="IPR020627">
    <property type="entry name" value="KhpA"/>
</dbReference>
<reference evidence="5 11" key="4">
    <citation type="journal article" date="2016" name="Syst. Appl. Microbiol.">
        <title>Genomic characterization of a fructophilic bee symbiont Lactobacillus kunkeei reveals its niche-specific adaptation.</title>
        <authorList>
            <person name="Maeno S."/>
            <person name="Tanizawa Y."/>
            <person name="Kanesaki Y."/>
            <person name="Kubota E."/>
            <person name="Kumar H."/>
            <person name="Dicks L."/>
            <person name="Salminen S."/>
            <person name="Nakagawa J."/>
            <person name="Arita M."/>
            <person name="Endo A."/>
        </authorList>
    </citation>
    <scope>NUCLEOTIDE SEQUENCE [LARGE SCALE GENOMIC DNA]</scope>
    <source>
        <strain evidence="5 11">FF30-6</strain>
    </source>
</reference>
<dbReference type="GO" id="GO:0008360">
    <property type="term" value="P:regulation of cell shape"/>
    <property type="evidence" value="ECO:0007669"/>
    <property type="project" value="UniProtKB-KW"/>
</dbReference>
<proteinExistence type="inferred from homology"/>
<dbReference type="HAMAP" id="MF_00088">
    <property type="entry name" value="KhpA"/>
    <property type="match status" value="1"/>
</dbReference>
<reference evidence="8 9" key="1">
    <citation type="journal article" date="2015" name="Genome Biol. Evol.">
        <title>Functionally Structured Genomes in Lactobacillus kunkeei Colonizing the Honey Crop and Food Products of Honeybees and Stingless Bees.</title>
        <authorList>
            <person name="Tamarit D."/>
            <person name="Ellegaard K.M."/>
            <person name="Wikander J."/>
            <person name="Olofsson T."/>
            <person name="Vasquez A."/>
            <person name="Andersson S.G."/>
        </authorList>
    </citation>
    <scope>NUCLEOTIDE SEQUENCE [LARGE SCALE GENOMIC DNA]</scope>
    <source>
        <strain evidence="6 8">LAko</strain>
        <strain evidence="7 9">LMbo</strain>
    </source>
</reference>
<dbReference type="EMBL" id="JXDF01000017">
    <property type="protein sequence ID" value="KPN82048.1"/>
    <property type="molecule type" value="Genomic_DNA"/>
</dbReference>
<evidence type="ECO:0000313" key="6">
    <source>
        <dbReference type="EMBL" id="KOY76193.1"/>
    </source>
</evidence>
<evidence type="ECO:0000256" key="3">
    <source>
        <dbReference type="HAMAP-Rule" id="MF_00088"/>
    </source>
</evidence>
<dbReference type="PANTHER" id="PTHR34654:SF1">
    <property type="entry name" value="RNA-BINDING PROTEIN KHPA"/>
    <property type="match status" value="1"/>
</dbReference>
<dbReference type="PANTHER" id="PTHR34654">
    <property type="entry name" value="UPF0109 PROTEIN SCO5592"/>
    <property type="match status" value="1"/>
</dbReference>
<dbReference type="InterPro" id="IPR015946">
    <property type="entry name" value="KH_dom-like_a/b"/>
</dbReference>
<dbReference type="KEGG" id="lku:APS55_06610"/>
<reference evidence="10" key="2">
    <citation type="submission" date="2015-10" db="EMBL/GenBank/DDBJ databases">
        <title>Bioinformatic analysis of the first complete genome sequence of Lactobacillus kunkeei strain MP2, an Apis mellifera gut isolate.</title>
        <authorList>
            <person name="Asenjo F."/>
            <person name="Olmos A."/>
            <person name="Henriquez-Piskulich P."/>
            <person name="Aldea P."/>
            <person name="Ugalde J.A."/>
            <person name="Trombert A.N."/>
        </authorList>
    </citation>
    <scope>NUCLEOTIDE SEQUENCE [LARGE SCALE GENOMIC DNA]</scope>
    <source>
        <strain evidence="10">MP2</strain>
    </source>
</reference>
<dbReference type="RefSeq" id="WP_034531095.1">
    <property type="nucleotide sequence ID" value="NZ_BAABVW010000118.1"/>
</dbReference>